<keyword evidence="2 8" id="KW-0949">S-adenosyl-L-methionine</keyword>
<dbReference type="PANTHER" id="PTHR42836">
    <property type="entry name" value="7-CARBOXY-7-DEAZAGUANINE SYNTHASE"/>
    <property type="match status" value="1"/>
</dbReference>
<gene>
    <name evidence="8" type="primary">queE</name>
    <name evidence="10" type="ORF">LUCI_1526</name>
</gene>
<evidence type="ECO:0000256" key="1">
    <source>
        <dbReference type="ARBA" id="ARBA00022485"/>
    </source>
</evidence>
<name>A0A498R625_9FIRM</name>
<feature type="binding site" evidence="8">
    <location>
        <begin position="15"/>
        <end position="17"/>
    </location>
    <ligand>
        <name>substrate</name>
    </ligand>
</feature>
<comment type="subunit">
    <text evidence="8">Homodimer.</text>
</comment>
<feature type="binding site" evidence="8">
    <location>
        <begin position="118"/>
        <end position="120"/>
    </location>
    <ligand>
        <name>S-adenosyl-L-methionine</name>
        <dbReference type="ChEBI" id="CHEBI:59789"/>
    </ligand>
</feature>
<dbReference type="CDD" id="cd01335">
    <property type="entry name" value="Radical_SAM"/>
    <property type="match status" value="1"/>
</dbReference>
<dbReference type="GO" id="GO:0008616">
    <property type="term" value="P:tRNA queuosine(34) biosynthetic process"/>
    <property type="evidence" value="ECO:0007669"/>
    <property type="project" value="UniProtKB-UniRule"/>
</dbReference>
<feature type="binding site" evidence="8">
    <location>
        <position position="75"/>
    </location>
    <ligand>
        <name>S-adenosyl-L-methionine</name>
        <dbReference type="ChEBI" id="CHEBI:59789"/>
    </ligand>
</feature>
<keyword evidence="7 8" id="KW-0456">Lyase</keyword>
<dbReference type="GO" id="GO:0051539">
    <property type="term" value="F:4 iron, 4 sulfur cluster binding"/>
    <property type="evidence" value="ECO:0007669"/>
    <property type="project" value="UniProtKB-UniRule"/>
</dbReference>
<dbReference type="RefSeq" id="WP_122627252.1">
    <property type="nucleotide sequence ID" value="NZ_UPPP01000062.1"/>
</dbReference>
<dbReference type="HAMAP" id="MF_00917">
    <property type="entry name" value="QueE"/>
    <property type="match status" value="1"/>
</dbReference>
<dbReference type="PANTHER" id="PTHR42836:SF1">
    <property type="entry name" value="7-CARBOXY-7-DEAZAGUANINE SYNTHASE"/>
    <property type="match status" value="1"/>
</dbReference>
<dbReference type="SUPFAM" id="SSF102114">
    <property type="entry name" value="Radical SAM enzymes"/>
    <property type="match status" value="1"/>
</dbReference>
<dbReference type="InterPro" id="IPR013785">
    <property type="entry name" value="Aldolase_TIM"/>
</dbReference>
<evidence type="ECO:0000313" key="10">
    <source>
        <dbReference type="EMBL" id="VBB06297.1"/>
    </source>
</evidence>
<proteinExistence type="inferred from homology"/>
<feature type="binding site" evidence="8">
    <location>
        <position position="73"/>
    </location>
    <ligand>
        <name>substrate</name>
    </ligand>
</feature>
<feature type="binding site" evidence="8">
    <location>
        <position position="30"/>
    </location>
    <ligand>
        <name>substrate</name>
    </ligand>
</feature>
<feature type="binding site" evidence="8">
    <location>
        <position position="34"/>
    </location>
    <ligand>
        <name>[4Fe-4S] cluster</name>
        <dbReference type="ChEBI" id="CHEBI:49883"/>
        <note>4Fe-4S-S-AdoMet</note>
    </ligand>
</feature>
<dbReference type="EMBL" id="UPPP01000062">
    <property type="protein sequence ID" value="VBB06297.1"/>
    <property type="molecule type" value="Genomic_DNA"/>
</dbReference>
<evidence type="ECO:0000256" key="4">
    <source>
        <dbReference type="ARBA" id="ARBA00022842"/>
    </source>
</evidence>
<evidence type="ECO:0000256" key="2">
    <source>
        <dbReference type="ARBA" id="ARBA00022691"/>
    </source>
</evidence>
<comment type="function">
    <text evidence="8">Catalyzes the complex heterocyclic radical-mediated conversion of 6-carboxy-5,6,7,8-tetrahydropterin (CPH4) to 7-carboxy-7-deazaguanine (CDG), a step common to the biosynthetic pathways of all 7-deazapurine-containing compounds.</text>
</comment>
<comment type="similarity">
    <text evidence="8">Belongs to the radical SAM superfamily. 7-carboxy-7-deazaguanine synthase family.</text>
</comment>
<comment type="pathway">
    <text evidence="8">Purine metabolism; 7-cyano-7-deazaguanine biosynthesis.</text>
</comment>
<sequence length="197" mass="21854">MPEVKYPVVQIFTSIQGEGLHMGLPVTFIRLAGCNLRCTWCDTPQAFDSSQARWQTAEEIVAQAIPTRLVVITGGEPTLHDLGSLVEALKKRHKYVAIETNGTNEIPAAWGIDWITASPKPASGYILRCVPNELKYVVDDAFNLEVIAWQAVPKGNILLQVESGRPESAAKAYRLVLERPDWELRLGIQLHKVIAVE</sequence>
<feature type="binding site" evidence="8">
    <location>
        <position position="41"/>
    </location>
    <ligand>
        <name>[4Fe-4S] cluster</name>
        <dbReference type="ChEBI" id="CHEBI:49883"/>
        <note>4Fe-4S-S-AdoMet</note>
    </ligand>
</feature>
<dbReference type="PROSITE" id="PS51918">
    <property type="entry name" value="RADICAL_SAM"/>
    <property type="match status" value="1"/>
</dbReference>
<dbReference type="OrthoDB" id="9792276at2"/>
<dbReference type="GO" id="GO:1904047">
    <property type="term" value="F:S-adenosyl-L-methionine binding"/>
    <property type="evidence" value="ECO:0007669"/>
    <property type="project" value="UniProtKB-UniRule"/>
</dbReference>
<dbReference type="InterPro" id="IPR058240">
    <property type="entry name" value="rSAM_sf"/>
</dbReference>
<keyword evidence="6 8" id="KW-0411">Iron-sulfur</keyword>
<feature type="binding site" evidence="8">
    <location>
        <position position="43"/>
    </location>
    <ligand>
        <name>Mg(2+)</name>
        <dbReference type="ChEBI" id="CHEBI:18420"/>
    </ligand>
</feature>
<organism evidence="10 11">
    <name type="scientific">Lucifera butyrica</name>
    <dbReference type="NCBI Taxonomy" id="1351585"/>
    <lineage>
        <taxon>Bacteria</taxon>
        <taxon>Bacillati</taxon>
        <taxon>Bacillota</taxon>
        <taxon>Negativicutes</taxon>
        <taxon>Veillonellales</taxon>
        <taxon>Veillonellaceae</taxon>
        <taxon>Lucifera</taxon>
    </lineage>
</organism>
<evidence type="ECO:0000256" key="5">
    <source>
        <dbReference type="ARBA" id="ARBA00023004"/>
    </source>
</evidence>
<evidence type="ECO:0000256" key="6">
    <source>
        <dbReference type="ARBA" id="ARBA00023014"/>
    </source>
</evidence>
<dbReference type="GO" id="GO:0000287">
    <property type="term" value="F:magnesium ion binding"/>
    <property type="evidence" value="ECO:0007669"/>
    <property type="project" value="UniProtKB-UniRule"/>
</dbReference>
<comment type="caution">
    <text evidence="8">Lacks conserved residue(s) required for the propagation of feature annotation.</text>
</comment>
<keyword evidence="11" id="KW-1185">Reference proteome</keyword>
<dbReference type="InterPro" id="IPR024924">
    <property type="entry name" value="7-CO-7-deazaguanine_synth-like"/>
</dbReference>
<dbReference type="AlphaFoldDB" id="A0A498R625"/>
<feature type="binding site" evidence="8">
    <location>
        <begin position="40"/>
        <end position="42"/>
    </location>
    <ligand>
        <name>S-adenosyl-L-methionine</name>
        <dbReference type="ChEBI" id="CHEBI:59789"/>
    </ligand>
</feature>
<dbReference type="UniPathway" id="UPA00391"/>
<evidence type="ECO:0000259" key="9">
    <source>
        <dbReference type="PROSITE" id="PS51918"/>
    </source>
</evidence>
<dbReference type="Gene3D" id="3.20.20.70">
    <property type="entry name" value="Aldolase class I"/>
    <property type="match status" value="1"/>
</dbReference>
<comment type="cofactor">
    <cofactor evidence="8">
        <name>Mg(2+)</name>
        <dbReference type="ChEBI" id="CHEBI:18420"/>
    </cofactor>
</comment>
<comment type="cofactor">
    <cofactor evidence="8">
        <name>[4Fe-4S] cluster</name>
        <dbReference type="ChEBI" id="CHEBI:49883"/>
    </cofactor>
    <text evidence="8">Binds 1 [4Fe-4S] cluster. The cluster is coordinated with 3 cysteines and an exchangeable S-adenosyl-L-methionine.</text>
</comment>
<dbReference type="SFLD" id="SFLDS00029">
    <property type="entry name" value="Radical_SAM"/>
    <property type="match status" value="1"/>
</dbReference>
<accession>A0A498R625</accession>
<dbReference type="Pfam" id="PF04055">
    <property type="entry name" value="Radical_SAM"/>
    <property type="match status" value="1"/>
</dbReference>
<evidence type="ECO:0000256" key="7">
    <source>
        <dbReference type="ARBA" id="ARBA00023239"/>
    </source>
</evidence>
<keyword evidence="3 8" id="KW-0479">Metal-binding</keyword>
<comment type="cofactor">
    <cofactor evidence="8">
        <name>S-adenosyl-L-methionine</name>
        <dbReference type="ChEBI" id="CHEBI:59789"/>
    </cofactor>
    <text evidence="8">Binds 1 S-adenosyl-L-methionine per subunit.</text>
</comment>
<evidence type="ECO:0000256" key="8">
    <source>
        <dbReference type="HAMAP-Rule" id="MF_00917"/>
    </source>
</evidence>
<keyword evidence="5 8" id="KW-0408">Iron</keyword>
<reference evidence="10 11" key="1">
    <citation type="submission" date="2018-06" db="EMBL/GenBank/DDBJ databases">
        <authorList>
            <person name="Strepis N."/>
        </authorList>
    </citation>
    <scope>NUCLEOTIDE SEQUENCE [LARGE SCALE GENOMIC DNA]</scope>
    <source>
        <strain evidence="10">LUCI</strain>
    </source>
</reference>
<dbReference type="EC" id="4.3.99.3" evidence="8"/>
<keyword evidence="1 8" id="KW-0004">4Fe-4S</keyword>
<keyword evidence="8" id="KW-0671">Queuosine biosynthesis</keyword>
<feature type="binding site" evidence="8">
    <location>
        <position position="38"/>
    </location>
    <ligand>
        <name>[4Fe-4S] cluster</name>
        <dbReference type="ChEBI" id="CHEBI:49883"/>
        <note>4Fe-4S-S-AdoMet</note>
    </ligand>
</feature>
<dbReference type="PIRSF" id="PIRSF000370">
    <property type="entry name" value="QueE"/>
    <property type="match status" value="1"/>
</dbReference>
<dbReference type="InterPro" id="IPR007197">
    <property type="entry name" value="rSAM"/>
</dbReference>
<keyword evidence="4 8" id="KW-0460">Magnesium</keyword>
<feature type="domain" description="Radical SAM core" evidence="9">
    <location>
        <begin position="21"/>
        <end position="197"/>
    </location>
</feature>
<evidence type="ECO:0000256" key="3">
    <source>
        <dbReference type="ARBA" id="ARBA00022723"/>
    </source>
</evidence>
<dbReference type="Proteomes" id="UP000277811">
    <property type="component" value="Unassembled WGS sequence"/>
</dbReference>
<dbReference type="GO" id="GO:0016840">
    <property type="term" value="F:carbon-nitrogen lyase activity"/>
    <property type="evidence" value="ECO:0007669"/>
    <property type="project" value="UniProtKB-UniRule"/>
</dbReference>
<protein>
    <recommendedName>
        <fullName evidence="8">7-carboxy-7-deazaguanine synthase</fullName>
        <shortName evidence="8">CDG synthase</shortName>
        <ecNumber evidence="8">4.3.99.3</ecNumber>
    </recommendedName>
    <alternativeName>
        <fullName evidence="8">Queuosine biosynthesis protein QueE</fullName>
    </alternativeName>
</protein>
<comment type="catalytic activity">
    <reaction evidence="8">
        <text>6-carboxy-5,6,7,8-tetrahydropterin + H(+) = 7-carboxy-7-carbaguanine + NH4(+)</text>
        <dbReference type="Rhea" id="RHEA:27974"/>
        <dbReference type="ChEBI" id="CHEBI:15378"/>
        <dbReference type="ChEBI" id="CHEBI:28938"/>
        <dbReference type="ChEBI" id="CHEBI:61032"/>
        <dbReference type="ChEBI" id="CHEBI:61036"/>
        <dbReference type="EC" id="4.3.99.3"/>
    </reaction>
</comment>
<evidence type="ECO:0000313" key="11">
    <source>
        <dbReference type="Proteomes" id="UP000277811"/>
    </source>
</evidence>